<keyword evidence="2" id="KW-1185">Reference proteome</keyword>
<dbReference type="Proteomes" id="UP000551327">
    <property type="component" value="Unassembled WGS sequence"/>
</dbReference>
<dbReference type="RefSeq" id="WP_185679441.1">
    <property type="nucleotide sequence ID" value="NZ_JACLAX010000009.1"/>
</dbReference>
<dbReference type="AlphaFoldDB" id="A0A7X1FZ02"/>
<sequence length="225" mass="23522">MIARWPARDASTQGHDDGHELALTFDRGRAARVLVLPALFDEGNRLRRFTVEAMRALDAAGIDSVLPDLPGTNESLAPLDRQSLTGWRTAAERAAHHFAVTHVLAIRGAALVAPALPGWAYAPLGGAALLRQMVRARLLAAREAGRTEQAETLLEQGRASGLELAGYRLGPALVVELGEAIPADGLAVISQADIGGAGLWLRAEPDENAAQSAALAARIAAGLAA</sequence>
<evidence type="ECO:0000313" key="1">
    <source>
        <dbReference type="EMBL" id="MBC2669580.1"/>
    </source>
</evidence>
<organism evidence="1 2">
    <name type="scientific">Novosphingobium piscinae</name>
    <dbReference type="NCBI Taxonomy" id="1507448"/>
    <lineage>
        <taxon>Bacteria</taxon>
        <taxon>Pseudomonadati</taxon>
        <taxon>Pseudomonadota</taxon>
        <taxon>Alphaproteobacteria</taxon>
        <taxon>Sphingomonadales</taxon>
        <taxon>Sphingomonadaceae</taxon>
        <taxon>Novosphingobium</taxon>
    </lineage>
</organism>
<proteinExistence type="predicted"/>
<reference evidence="1 2" key="1">
    <citation type="submission" date="2020-08" db="EMBL/GenBank/DDBJ databases">
        <title>The genome sequence of type strain Novosphingobium piscinae KCTC 42194.</title>
        <authorList>
            <person name="Liu Y."/>
        </authorList>
    </citation>
    <scope>NUCLEOTIDE SEQUENCE [LARGE SCALE GENOMIC DNA]</scope>
    <source>
        <strain evidence="1 2">KCTC 42194</strain>
    </source>
</reference>
<name>A0A7X1FZ02_9SPHN</name>
<protein>
    <submittedName>
        <fullName evidence="1">Uncharacterized protein</fullName>
    </submittedName>
</protein>
<dbReference type="EMBL" id="JACLAX010000009">
    <property type="protein sequence ID" value="MBC2669580.1"/>
    <property type="molecule type" value="Genomic_DNA"/>
</dbReference>
<evidence type="ECO:0000313" key="2">
    <source>
        <dbReference type="Proteomes" id="UP000551327"/>
    </source>
</evidence>
<dbReference type="SUPFAM" id="SSF53474">
    <property type="entry name" value="alpha/beta-Hydrolases"/>
    <property type="match status" value="1"/>
</dbReference>
<accession>A0A7X1FZ02</accession>
<comment type="caution">
    <text evidence="1">The sequence shown here is derived from an EMBL/GenBank/DDBJ whole genome shotgun (WGS) entry which is preliminary data.</text>
</comment>
<dbReference type="InterPro" id="IPR029058">
    <property type="entry name" value="AB_hydrolase_fold"/>
</dbReference>
<gene>
    <name evidence="1" type="ORF">H7F53_10530</name>
</gene>